<dbReference type="Proteomes" id="UP000198749">
    <property type="component" value="Unassembled WGS sequence"/>
</dbReference>
<name>A0A1H9HBH0_9GAMM</name>
<proteinExistence type="predicted"/>
<dbReference type="RefSeq" id="WP_091357469.1">
    <property type="nucleotide sequence ID" value="NZ_AP025284.1"/>
</dbReference>
<organism evidence="2 3">
    <name type="scientific">Amphritea atlantica</name>
    <dbReference type="NCBI Taxonomy" id="355243"/>
    <lineage>
        <taxon>Bacteria</taxon>
        <taxon>Pseudomonadati</taxon>
        <taxon>Pseudomonadota</taxon>
        <taxon>Gammaproteobacteria</taxon>
        <taxon>Oceanospirillales</taxon>
        <taxon>Oceanospirillaceae</taxon>
        <taxon>Amphritea</taxon>
    </lineage>
</organism>
<reference evidence="3" key="1">
    <citation type="submission" date="2016-10" db="EMBL/GenBank/DDBJ databases">
        <authorList>
            <person name="Varghese N."/>
            <person name="Submissions S."/>
        </authorList>
    </citation>
    <scope>NUCLEOTIDE SEQUENCE [LARGE SCALE GENOMIC DNA]</scope>
    <source>
        <strain evidence="3">DSM 18887</strain>
    </source>
</reference>
<protein>
    <submittedName>
        <fullName evidence="2">Uncharacterized protein</fullName>
    </submittedName>
</protein>
<dbReference type="STRING" id="355243.SAMN03080615_02051"/>
<evidence type="ECO:0000313" key="2">
    <source>
        <dbReference type="EMBL" id="SEQ59642.1"/>
    </source>
</evidence>
<gene>
    <name evidence="2" type="ORF">SAMN03080615_02051</name>
</gene>
<feature type="region of interest" description="Disordered" evidence="1">
    <location>
        <begin position="27"/>
        <end position="46"/>
    </location>
</feature>
<feature type="region of interest" description="Disordered" evidence="1">
    <location>
        <begin position="117"/>
        <end position="147"/>
    </location>
</feature>
<evidence type="ECO:0000256" key="1">
    <source>
        <dbReference type="SAM" id="MobiDB-lite"/>
    </source>
</evidence>
<dbReference type="AlphaFoldDB" id="A0A1H9HBH0"/>
<keyword evidence="3" id="KW-1185">Reference proteome</keyword>
<sequence>MAYLLIIICALALITLTTIYRVKASANTPQSRSATPRTPALNMPQSADKATEFRGKLLIPETDCCMAAHALSQITFSLQDQVRLPLAACDKTTCLCDIKLIHNRRTGERRVREDRRTEIRFAPGHPDRRQQQGRRKEDIIWSGGYAG</sequence>
<evidence type="ECO:0000313" key="3">
    <source>
        <dbReference type="Proteomes" id="UP000198749"/>
    </source>
</evidence>
<accession>A0A1H9HBH0</accession>
<feature type="compositionally biased region" description="Polar residues" evidence="1">
    <location>
        <begin position="27"/>
        <end position="36"/>
    </location>
</feature>
<feature type="compositionally biased region" description="Basic and acidic residues" evidence="1">
    <location>
        <begin position="117"/>
        <end position="139"/>
    </location>
</feature>
<dbReference type="EMBL" id="FOGB01000005">
    <property type="protein sequence ID" value="SEQ59642.1"/>
    <property type="molecule type" value="Genomic_DNA"/>
</dbReference>